<organism evidence="2 3">
    <name type="scientific">Stentor coeruleus</name>
    <dbReference type="NCBI Taxonomy" id="5963"/>
    <lineage>
        <taxon>Eukaryota</taxon>
        <taxon>Sar</taxon>
        <taxon>Alveolata</taxon>
        <taxon>Ciliophora</taxon>
        <taxon>Postciliodesmatophora</taxon>
        <taxon>Heterotrichea</taxon>
        <taxon>Heterotrichida</taxon>
        <taxon>Stentoridae</taxon>
        <taxon>Stentor</taxon>
    </lineage>
</organism>
<proteinExistence type="predicted"/>
<accession>A0A1R2BKZ3</accession>
<feature type="region of interest" description="Disordered" evidence="1">
    <location>
        <begin position="48"/>
        <end position="76"/>
    </location>
</feature>
<gene>
    <name evidence="2" type="ORF">SteCoe_22947</name>
</gene>
<dbReference type="AlphaFoldDB" id="A0A1R2BKZ3"/>
<evidence type="ECO:0000313" key="2">
    <source>
        <dbReference type="EMBL" id="OMJ77469.1"/>
    </source>
</evidence>
<evidence type="ECO:0000313" key="3">
    <source>
        <dbReference type="Proteomes" id="UP000187209"/>
    </source>
</evidence>
<keyword evidence="3" id="KW-1185">Reference proteome</keyword>
<dbReference type="EMBL" id="MPUH01000574">
    <property type="protein sequence ID" value="OMJ77469.1"/>
    <property type="molecule type" value="Genomic_DNA"/>
</dbReference>
<feature type="region of interest" description="Disordered" evidence="1">
    <location>
        <begin position="1"/>
        <end position="21"/>
    </location>
</feature>
<reference evidence="2 3" key="1">
    <citation type="submission" date="2016-11" db="EMBL/GenBank/DDBJ databases">
        <title>The macronuclear genome of Stentor coeruleus: a giant cell with tiny introns.</title>
        <authorList>
            <person name="Slabodnick M."/>
            <person name="Ruby J.G."/>
            <person name="Reiff S.B."/>
            <person name="Swart E.C."/>
            <person name="Gosai S."/>
            <person name="Prabakaran S."/>
            <person name="Witkowska E."/>
            <person name="Larue G.E."/>
            <person name="Fisher S."/>
            <person name="Freeman R.M."/>
            <person name="Gunawardena J."/>
            <person name="Chu W."/>
            <person name="Stover N.A."/>
            <person name="Gregory B.D."/>
            <person name="Nowacki M."/>
            <person name="Derisi J."/>
            <person name="Roy S.W."/>
            <person name="Marshall W.F."/>
            <person name="Sood P."/>
        </authorList>
    </citation>
    <scope>NUCLEOTIDE SEQUENCE [LARGE SCALE GENOMIC DNA]</scope>
    <source>
        <strain evidence="2">WM001</strain>
    </source>
</reference>
<feature type="region of interest" description="Disordered" evidence="1">
    <location>
        <begin position="245"/>
        <end position="270"/>
    </location>
</feature>
<comment type="caution">
    <text evidence="2">The sequence shown here is derived from an EMBL/GenBank/DDBJ whole genome shotgun (WGS) entry which is preliminary data.</text>
</comment>
<evidence type="ECO:0000256" key="1">
    <source>
        <dbReference type="SAM" id="MobiDB-lite"/>
    </source>
</evidence>
<feature type="compositionally biased region" description="Polar residues" evidence="1">
    <location>
        <begin position="8"/>
        <end position="21"/>
    </location>
</feature>
<name>A0A1R2BKZ3_9CILI</name>
<feature type="compositionally biased region" description="Low complexity" evidence="1">
    <location>
        <begin position="58"/>
        <end position="76"/>
    </location>
</feature>
<dbReference type="Proteomes" id="UP000187209">
    <property type="component" value="Unassembled WGS sequence"/>
</dbReference>
<sequence length="295" mass="34562">MEAGFEISPSSDTNSDCNSIPYSHMNEEEAQIAYSARKNQIKAMLKARSTLQTPESNQSKCTVSSTKSKKSTPQLKQLPTRFTTNPEKVSKAIIDLPLQSQQQLKERLKHFSIPSHEESKKYDISEPIYKRTVDWKQNIQKAKEEKKTIQEFKMLEKCTFEPVLGKSEIRNMSVGIYERHLEWRSSIEERKEQIKNLNQAKEIEECSFKPKLYRSKISFDIDFQERNIIWQEHVMKKSKRVEEESKKKQIFAPRINKNRKKHRPEGESDNRFSEFLSKINEISNKIDKSLASSVL</sequence>
<protein>
    <submittedName>
        <fullName evidence="2">Uncharacterized protein</fullName>
    </submittedName>
</protein>